<dbReference type="GO" id="GO:0016151">
    <property type="term" value="F:nickel cation binding"/>
    <property type="evidence" value="ECO:0007669"/>
    <property type="project" value="InterPro"/>
</dbReference>
<sequence length="288" mass="31796">MSFFSPVPDIPHDTPNLRLVFKKEGKKTVLAESFSRMPFCAFPPFYSDDGGCAYTYVVNPTPGYLAGDRVEIDILLQPHAHAFITAPSATKILKTGPNRAEQTTHIHIADGAILEYIPSYVIPFAGSRFRQRTTIHMEEGSTCLSLDWFSTGRISRGENLAFEEYDSSTMVIYGGKPIVFDRFLLRPQDEDYSALGRMESYTVSALLCLVHGGPGLSKSFLEGMRDLFQDKAAVGGLSALSASALTARILGANIPSVQKPLFQLIGFIRKNLPAIEDNSFLHRVVRLL</sequence>
<dbReference type="Pfam" id="PF01774">
    <property type="entry name" value="UreD"/>
    <property type="match status" value="1"/>
</dbReference>
<dbReference type="AlphaFoldDB" id="A0A4P8L4M2"/>
<reference evidence="3 4" key="1">
    <citation type="submission" date="2019-05" db="EMBL/GenBank/DDBJ databases">
        <title>The Complete Genome Sequence of the n-alkane-degrading Desulfoglaeba alkanexedens ALDC reveals multiple alkylsuccinate synthase gene clusters.</title>
        <authorList>
            <person name="Callaghan A.V."/>
            <person name="Davidova I.A."/>
            <person name="Duncan K.E."/>
            <person name="Morris B."/>
            <person name="McInerney M.J."/>
        </authorList>
    </citation>
    <scope>NUCLEOTIDE SEQUENCE [LARGE SCALE GENOMIC DNA]</scope>
    <source>
        <strain evidence="3 4">ALDC</strain>
    </source>
</reference>
<keyword evidence="2" id="KW-0143">Chaperone</keyword>
<dbReference type="EMBL" id="CP040098">
    <property type="protein sequence ID" value="QCQ21985.1"/>
    <property type="molecule type" value="Genomic_DNA"/>
</dbReference>
<evidence type="ECO:0000256" key="1">
    <source>
        <dbReference type="ARBA" id="ARBA00007177"/>
    </source>
</evidence>
<dbReference type="PANTHER" id="PTHR33643">
    <property type="entry name" value="UREASE ACCESSORY PROTEIN D"/>
    <property type="match status" value="1"/>
</dbReference>
<proteinExistence type="inferred from homology"/>
<name>A0A4P8L4M2_9BACT</name>
<organism evidence="3 4">
    <name type="scientific">Desulfoglaeba alkanexedens ALDC</name>
    <dbReference type="NCBI Taxonomy" id="980445"/>
    <lineage>
        <taxon>Bacteria</taxon>
        <taxon>Pseudomonadati</taxon>
        <taxon>Thermodesulfobacteriota</taxon>
        <taxon>Syntrophobacteria</taxon>
        <taxon>Syntrophobacterales</taxon>
        <taxon>Syntrophobacteraceae</taxon>
        <taxon>Desulfoglaeba</taxon>
    </lineage>
</organism>
<comment type="similarity">
    <text evidence="1">Belongs to the UreD family.</text>
</comment>
<dbReference type="KEGG" id="dax:FDQ92_07235"/>
<evidence type="ECO:0000256" key="2">
    <source>
        <dbReference type="ARBA" id="ARBA00023186"/>
    </source>
</evidence>
<dbReference type="InterPro" id="IPR002669">
    <property type="entry name" value="UreD"/>
</dbReference>
<evidence type="ECO:0000313" key="4">
    <source>
        <dbReference type="Proteomes" id="UP000298602"/>
    </source>
</evidence>
<dbReference type="Proteomes" id="UP000298602">
    <property type="component" value="Chromosome"/>
</dbReference>
<accession>A0A4P8L4M2</accession>
<keyword evidence="4" id="KW-1185">Reference proteome</keyword>
<dbReference type="RefSeq" id="WP_137423954.1">
    <property type="nucleotide sequence ID" value="NZ_CP040098.1"/>
</dbReference>
<dbReference type="OrthoDB" id="5521425at2"/>
<dbReference type="PANTHER" id="PTHR33643:SF1">
    <property type="entry name" value="UREASE ACCESSORY PROTEIN D"/>
    <property type="match status" value="1"/>
</dbReference>
<reference evidence="3 4" key="2">
    <citation type="submission" date="2019-05" db="EMBL/GenBank/DDBJ databases">
        <authorList>
            <person name="Suflita J.M."/>
            <person name="Marks C.R."/>
        </authorList>
    </citation>
    <scope>NUCLEOTIDE SEQUENCE [LARGE SCALE GENOMIC DNA]</scope>
    <source>
        <strain evidence="3 4">ALDC</strain>
    </source>
</reference>
<protein>
    <submittedName>
        <fullName evidence="3">Uncharacterized protein</fullName>
    </submittedName>
</protein>
<evidence type="ECO:0000313" key="3">
    <source>
        <dbReference type="EMBL" id="QCQ21985.1"/>
    </source>
</evidence>
<dbReference type="HAMAP" id="MF_01384">
    <property type="entry name" value="UreD"/>
    <property type="match status" value="1"/>
</dbReference>
<gene>
    <name evidence="3" type="ORF">FDQ92_07235</name>
</gene>